<comment type="caution">
    <text evidence="3">The sequence shown here is derived from an EMBL/GenBank/DDBJ whole genome shotgun (WGS) entry which is preliminary data.</text>
</comment>
<dbReference type="InterPro" id="IPR041712">
    <property type="entry name" value="DHPS-like_MBL-fold"/>
</dbReference>
<dbReference type="Pfam" id="PF12706">
    <property type="entry name" value="Lactamase_B_2"/>
    <property type="match status" value="1"/>
</dbReference>
<dbReference type="GO" id="GO:0016740">
    <property type="term" value="F:transferase activity"/>
    <property type="evidence" value="ECO:0007669"/>
    <property type="project" value="TreeGrafter"/>
</dbReference>
<dbReference type="CDD" id="cd07713">
    <property type="entry name" value="DHPS-like_MBL-fold"/>
    <property type="match status" value="1"/>
</dbReference>
<feature type="non-terminal residue" evidence="3">
    <location>
        <position position="1"/>
    </location>
</feature>
<dbReference type="SUPFAM" id="SSF56281">
    <property type="entry name" value="Metallo-hydrolase/oxidoreductase"/>
    <property type="match status" value="1"/>
</dbReference>
<organism evidence="3">
    <name type="scientific">marine sediment metagenome</name>
    <dbReference type="NCBI Taxonomy" id="412755"/>
    <lineage>
        <taxon>unclassified sequences</taxon>
        <taxon>metagenomes</taxon>
        <taxon>ecological metagenomes</taxon>
    </lineage>
</organism>
<dbReference type="PANTHER" id="PTHR13754">
    <property type="entry name" value="METALLO-BETA-LACTAMASE SUPERFAMILY PROTEIN"/>
    <property type="match status" value="1"/>
</dbReference>
<reference evidence="3" key="1">
    <citation type="journal article" date="2014" name="Front. Microbiol.">
        <title>High frequency of phylogenetically diverse reductive dehalogenase-homologous genes in deep subseafloor sedimentary metagenomes.</title>
        <authorList>
            <person name="Kawai M."/>
            <person name="Futagami T."/>
            <person name="Toyoda A."/>
            <person name="Takaki Y."/>
            <person name="Nishi S."/>
            <person name="Hori S."/>
            <person name="Arai W."/>
            <person name="Tsubouchi T."/>
            <person name="Morono Y."/>
            <person name="Uchiyama I."/>
            <person name="Ito T."/>
            <person name="Fujiyama A."/>
            <person name="Inagaki F."/>
            <person name="Takami H."/>
        </authorList>
    </citation>
    <scope>NUCLEOTIDE SEQUENCE</scope>
    <source>
        <strain evidence="3">Expedition CK06-06</strain>
    </source>
</reference>
<dbReference type="InterPro" id="IPR036866">
    <property type="entry name" value="RibonucZ/Hydroxyglut_hydro"/>
</dbReference>
<protein>
    <recommendedName>
        <fullName evidence="2">Metallo-beta-lactamase domain-containing protein</fullName>
    </recommendedName>
</protein>
<name>X1IP89_9ZZZZ</name>
<keyword evidence="1" id="KW-0812">Transmembrane</keyword>
<dbReference type="InterPro" id="IPR052926">
    <property type="entry name" value="Metallo-beta-lactamase_dom"/>
</dbReference>
<proteinExistence type="predicted"/>
<dbReference type="EMBL" id="BARU01017354">
    <property type="protein sequence ID" value="GAH59368.1"/>
    <property type="molecule type" value="Genomic_DNA"/>
</dbReference>
<dbReference type="Gene3D" id="3.60.15.10">
    <property type="entry name" value="Ribonuclease Z/Hydroxyacylglutathione hydrolase-like"/>
    <property type="match status" value="1"/>
</dbReference>
<gene>
    <name evidence="3" type="ORF">S03H2_28803</name>
</gene>
<sequence>NKDLGEVDFVVISHDHWDHVGGLSYIEEVNPGVTVYVPSLMDSQTFNTINQSNLNVIKINETTIIQPGFAIIGEVNGPPYEQALVVNVKDVGLVCFVGCSHPGVENLVGKATTDLEHEPYMVIGGFHMGNTIEQEIHDTIERLLELGVKKIFPIHCSGDLFRQYMADHYPQQYGQANVGFQMTINIFTINPIVYFVVIPALIVSLTVLTGWFIRKKIKRSKASSN</sequence>
<evidence type="ECO:0000313" key="3">
    <source>
        <dbReference type="EMBL" id="GAH59368.1"/>
    </source>
</evidence>
<keyword evidence="1" id="KW-0472">Membrane</keyword>
<feature type="transmembrane region" description="Helical" evidence="1">
    <location>
        <begin position="192"/>
        <end position="213"/>
    </location>
</feature>
<dbReference type="PANTHER" id="PTHR13754:SF13">
    <property type="entry name" value="METALLO-BETA-LACTAMASE SUPERFAMILY PROTEIN (AFU_ORTHOLOGUE AFUA_3G07630)"/>
    <property type="match status" value="1"/>
</dbReference>
<feature type="domain" description="Metallo-beta-lactamase" evidence="2">
    <location>
        <begin position="2"/>
        <end position="48"/>
    </location>
</feature>
<dbReference type="AlphaFoldDB" id="X1IP89"/>
<accession>X1IP89</accession>
<keyword evidence="1" id="KW-1133">Transmembrane helix</keyword>
<evidence type="ECO:0000256" key="1">
    <source>
        <dbReference type="SAM" id="Phobius"/>
    </source>
</evidence>
<evidence type="ECO:0000259" key="2">
    <source>
        <dbReference type="Pfam" id="PF12706"/>
    </source>
</evidence>
<dbReference type="InterPro" id="IPR001279">
    <property type="entry name" value="Metallo-B-lactamas"/>
</dbReference>